<keyword evidence="2" id="KW-1185">Reference proteome</keyword>
<evidence type="ECO:0000313" key="1">
    <source>
        <dbReference type="EMBL" id="TQB74590.1"/>
    </source>
</evidence>
<protein>
    <recommendedName>
        <fullName evidence="3">Aminoglycoside phosphotransferase domain-containing protein</fullName>
    </recommendedName>
</protein>
<reference evidence="1 2" key="1">
    <citation type="submission" date="2019-06" db="EMBL/GenBank/DDBJ databases">
        <title>Wine fermentation using esterase from Monascus purpureus.</title>
        <authorList>
            <person name="Geng C."/>
            <person name="Zhang Y."/>
        </authorList>
    </citation>
    <scope>NUCLEOTIDE SEQUENCE [LARGE SCALE GENOMIC DNA]</scope>
    <source>
        <strain evidence="1">HQ1</strain>
    </source>
</reference>
<accession>A0A507QY41</accession>
<organism evidence="1 2">
    <name type="scientific">Monascus purpureus</name>
    <name type="common">Red mold</name>
    <name type="synonym">Monascus anka</name>
    <dbReference type="NCBI Taxonomy" id="5098"/>
    <lineage>
        <taxon>Eukaryota</taxon>
        <taxon>Fungi</taxon>
        <taxon>Dikarya</taxon>
        <taxon>Ascomycota</taxon>
        <taxon>Pezizomycotina</taxon>
        <taxon>Eurotiomycetes</taxon>
        <taxon>Eurotiomycetidae</taxon>
        <taxon>Eurotiales</taxon>
        <taxon>Aspergillaceae</taxon>
        <taxon>Monascus</taxon>
    </lineage>
</organism>
<sequence length="289" mass="33011">MTIVDQDWEQLVHQPNSTDGEYDAKDKYVAFRILKTLIPDLVNTKYDYGKFKLICDDLGLANLIVRGKEDLTVVGVVDLEWSYVGPAQLFGSAPWWLLQDRPVNSAWDCEGDELPKIASRYLKYLDIFMHILEEEEAKMPGYEERELSSLVKWSQASGAMWLHMLLSSGFNDYCSFPFTKLRQHLGAAEWAKREKEYDQAEELEGFASRKVKELEKYDEALQKMEESKALIDSGKMTKEEFIAKALMEPCCSLSSAAHDEMTNDKGLLRTVATWLISQATKLRVAARIG</sequence>
<name>A0A507QY41_MONPU</name>
<dbReference type="AlphaFoldDB" id="A0A507QY41"/>
<evidence type="ECO:0000313" key="2">
    <source>
        <dbReference type="Proteomes" id="UP000319663"/>
    </source>
</evidence>
<dbReference type="EMBL" id="VIFY01000029">
    <property type="protein sequence ID" value="TQB74590.1"/>
    <property type="molecule type" value="Genomic_DNA"/>
</dbReference>
<evidence type="ECO:0008006" key="3">
    <source>
        <dbReference type="Google" id="ProtNLM"/>
    </source>
</evidence>
<proteinExistence type="predicted"/>
<comment type="caution">
    <text evidence="1">The sequence shown here is derived from an EMBL/GenBank/DDBJ whole genome shotgun (WGS) entry which is preliminary data.</text>
</comment>
<gene>
    <name evidence="1" type="ORF">MPDQ_004439</name>
</gene>
<dbReference type="Proteomes" id="UP000319663">
    <property type="component" value="Unassembled WGS sequence"/>
</dbReference>